<keyword evidence="3" id="KW-1185">Reference proteome</keyword>
<feature type="compositionally biased region" description="Basic residues" evidence="1">
    <location>
        <begin position="208"/>
        <end position="217"/>
    </location>
</feature>
<feature type="region of interest" description="Disordered" evidence="1">
    <location>
        <begin position="180"/>
        <end position="268"/>
    </location>
</feature>
<feature type="compositionally biased region" description="Basic residues" evidence="1">
    <location>
        <begin position="242"/>
        <end position="252"/>
    </location>
</feature>
<accession>A0AAV8WLM4</accession>
<comment type="caution">
    <text evidence="2">The sequence shown here is derived from an EMBL/GenBank/DDBJ whole genome shotgun (WGS) entry which is preliminary data.</text>
</comment>
<feature type="compositionally biased region" description="Low complexity" evidence="1">
    <location>
        <begin position="222"/>
        <end position="241"/>
    </location>
</feature>
<organism evidence="2 3">
    <name type="scientific">Rhamnusium bicolor</name>
    <dbReference type="NCBI Taxonomy" id="1586634"/>
    <lineage>
        <taxon>Eukaryota</taxon>
        <taxon>Metazoa</taxon>
        <taxon>Ecdysozoa</taxon>
        <taxon>Arthropoda</taxon>
        <taxon>Hexapoda</taxon>
        <taxon>Insecta</taxon>
        <taxon>Pterygota</taxon>
        <taxon>Neoptera</taxon>
        <taxon>Endopterygota</taxon>
        <taxon>Coleoptera</taxon>
        <taxon>Polyphaga</taxon>
        <taxon>Cucujiformia</taxon>
        <taxon>Chrysomeloidea</taxon>
        <taxon>Cerambycidae</taxon>
        <taxon>Lepturinae</taxon>
        <taxon>Rhagiini</taxon>
        <taxon>Rhamnusium</taxon>
    </lineage>
</organism>
<evidence type="ECO:0000313" key="3">
    <source>
        <dbReference type="Proteomes" id="UP001162156"/>
    </source>
</evidence>
<proteinExistence type="predicted"/>
<dbReference type="Proteomes" id="UP001162156">
    <property type="component" value="Unassembled WGS sequence"/>
</dbReference>
<dbReference type="AlphaFoldDB" id="A0AAV8WLM4"/>
<protein>
    <submittedName>
        <fullName evidence="2">Uncharacterized protein</fullName>
    </submittedName>
</protein>
<dbReference type="EMBL" id="JANEYF010005661">
    <property type="protein sequence ID" value="KAJ8927428.1"/>
    <property type="molecule type" value="Genomic_DNA"/>
</dbReference>
<feature type="compositionally biased region" description="Basic and acidic residues" evidence="1">
    <location>
        <begin position="180"/>
        <end position="193"/>
    </location>
</feature>
<reference evidence="2" key="1">
    <citation type="journal article" date="2023" name="Insect Mol. Biol.">
        <title>Genome sequencing provides insights into the evolution of gene families encoding plant cell wall-degrading enzymes in longhorned beetles.</title>
        <authorList>
            <person name="Shin N.R."/>
            <person name="Okamura Y."/>
            <person name="Kirsch R."/>
            <person name="Pauchet Y."/>
        </authorList>
    </citation>
    <scope>NUCLEOTIDE SEQUENCE</scope>
    <source>
        <strain evidence="2">RBIC_L_NR</strain>
    </source>
</reference>
<sequence length="268" mass="30223">MPVICTKDLNKRYQPLTARALAKKRAENDSIQTLKNFSVKDSDTSRNPYFLVGTTIPNSIVRGTSNKNNPVVIQADNSNATIKNINADKELKETDSKELHTILEKKEIKEEKIIHEINQTEKQTEKTNNTSSIISGSEKMKELQQLQKQLHKSYEPKPLFEPRRPTLDSIKSAIEKAKQEFERNKNVGTEKKKSVASMSDASTSTEKMKKKTRKKKKKETEIVPIVPSVSMSNSSPTSSGIKKSKVKKKKKISVAVKLKTNIDRSSQP</sequence>
<name>A0AAV8WLM4_9CUCU</name>
<gene>
    <name evidence="2" type="ORF">NQ314_020098</name>
</gene>
<evidence type="ECO:0000313" key="2">
    <source>
        <dbReference type="EMBL" id="KAJ8927428.1"/>
    </source>
</evidence>
<evidence type="ECO:0000256" key="1">
    <source>
        <dbReference type="SAM" id="MobiDB-lite"/>
    </source>
</evidence>